<evidence type="ECO:0000259" key="8">
    <source>
        <dbReference type="PROSITE" id="PS51740"/>
    </source>
</evidence>
<dbReference type="Gene3D" id="3.40.1550.20">
    <property type="entry name" value="Transcriptional regulator MraZ domain"/>
    <property type="match status" value="1"/>
</dbReference>
<evidence type="ECO:0000256" key="7">
    <source>
        <dbReference type="HAMAP-Rule" id="MF_01008"/>
    </source>
</evidence>
<dbReference type="InterPro" id="IPR007159">
    <property type="entry name" value="SpoVT-AbrB_dom"/>
</dbReference>
<reference evidence="9" key="1">
    <citation type="journal article" date="2006" name="Appl. Environ. Microbiol.">
        <title>Comparative genomics of DNA fragments from six Antarctic marine planktonic bacteria.</title>
        <authorList>
            <person name="Grzymski J.J."/>
            <person name="Carter B.J."/>
            <person name="DeLong E.F."/>
            <person name="Feldman R.A."/>
            <person name="Ghadiri A."/>
            <person name="Murray A.E."/>
        </authorList>
    </citation>
    <scope>NUCLEOTIDE SEQUENCE</scope>
</reference>
<comment type="similarity">
    <text evidence="7">Belongs to the MraZ family.</text>
</comment>
<evidence type="ECO:0000256" key="5">
    <source>
        <dbReference type="ARBA" id="ARBA00023125"/>
    </source>
</evidence>
<dbReference type="PANTHER" id="PTHR34701:SF1">
    <property type="entry name" value="TRANSCRIPTIONAL REGULATOR MRAZ"/>
    <property type="match status" value="1"/>
</dbReference>
<dbReference type="CDD" id="cd16320">
    <property type="entry name" value="MraZ_N"/>
    <property type="match status" value="1"/>
</dbReference>
<dbReference type="GO" id="GO:0003700">
    <property type="term" value="F:DNA-binding transcription factor activity"/>
    <property type="evidence" value="ECO:0007669"/>
    <property type="project" value="UniProtKB-UniRule"/>
</dbReference>
<evidence type="ECO:0000256" key="2">
    <source>
        <dbReference type="ARBA" id="ARBA00022490"/>
    </source>
</evidence>
<dbReference type="InterPro" id="IPR020603">
    <property type="entry name" value="MraZ_dom"/>
</dbReference>
<dbReference type="AlphaFoldDB" id="Q2PY81"/>
<feature type="domain" description="SpoVT-AbrB" evidence="8">
    <location>
        <begin position="105"/>
        <end position="148"/>
    </location>
</feature>
<gene>
    <name evidence="7" type="primary">mraZ</name>
</gene>
<dbReference type="InterPro" id="IPR037914">
    <property type="entry name" value="SpoVT-AbrB_sf"/>
</dbReference>
<accession>Q2PY81</accession>
<dbReference type="CDD" id="cd16321">
    <property type="entry name" value="MraZ_C"/>
    <property type="match status" value="1"/>
</dbReference>
<evidence type="ECO:0000256" key="1">
    <source>
        <dbReference type="ARBA" id="ARBA00013860"/>
    </source>
</evidence>
<keyword evidence="2 7" id="KW-0963">Cytoplasm</keyword>
<keyword evidence="3" id="KW-0677">Repeat</keyword>
<keyword evidence="5 7" id="KW-0238">DNA-binding</keyword>
<dbReference type="GO" id="GO:0000976">
    <property type="term" value="F:transcription cis-regulatory region binding"/>
    <property type="evidence" value="ECO:0007669"/>
    <property type="project" value="TreeGrafter"/>
</dbReference>
<dbReference type="EMBL" id="DQ295240">
    <property type="protein sequence ID" value="ABC25346.1"/>
    <property type="molecule type" value="Genomic_DNA"/>
</dbReference>
<dbReference type="PANTHER" id="PTHR34701">
    <property type="entry name" value="TRANSCRIPTIONAL REGULATOR MRAZ"/>
    <property type="match status" value="1"/>
</dbReference>
<dbReference type="InterPro" id="IPR003444">
    <property type="entry name" value="MraZ"/>
</dbReference>
<dbReference type="Pfam" id="PF02381">
    <property type="entry name" value="MraZ"/>
    <property type="match status" value="2"/>
</dbReference>
<keyword evidence="4 7" id="KW-0805">Transcription regulation</keyword>
<dbReference type="HAMAP" id="MF_01008">
    <property type="entry name" value="MraZ"/>
    <property type="match status" value="1"/>
</dbReference>
<evidence type="ECO:0000256" key="4">
    <source>
        <dbReference type="ARBA" id="ARBA00023015"/>
    </source>
</evidence>
<dbReference type="GO" id="GO:2000143">
    <property type="term" value="P:negative regulation of DNA-templated transcription initiation"/>
    <property type="evidence" value="ECO:0007669"/>
    <property type="project" value="TreeGrafter"/>
</dbReference>
<organism evidence="9">
    <name type="scientific">uncultured marine bacterium Ant29B7</name>
    <dbReference type="NCBI Taxonomy" id="360426"/>
    <lineage>
        <taxon>Bacteria</taxon>
        <taxon>environmental samples</taxon>
    </lineage>
</organism>
<protein>
    <recommendedName>
        <fullName evidence="1 7">Transcriptional regulator MraZ</fullName>
    </recommendedName>
</protein>
<evidence type="ECO:0000256" key="6">
    <source>
        <dbReference type="ARBA" id="ARBA00023163"/>
    </source>
</evidence>
<dbReference type="InterPro" id="IPR035644">
    <property type="entry name" value="MraZ_C"/>
</dbReference>
<dbReference type="SUPFAM" id="SSF89447">
    <property type="entry name" value="AbrB/MazE/MraZ-like"/>
    <property type="match status" value="1"/>
</dbReference>
<evidence type="ECO:0000313" key="9">
    <source>
        <dbReference type="EMBL" id="ABC25346.1"/>
    </source>
</evidence>
<proteinExistence type="inferred from homology"/>
<evidence type="ECO:0000256" key="3">
    <source>
        <dbReference type="ARBA" id="ARBA00022737"/>
    </source>
</evidence>
<dbReference type="PROSITE" id="PS51740">
    <property type="entry name" value="SPOVT_ABRB"/>
    <property type="match status" value="2"/>
</dbReference>
<dbReference type="GO" id="GO:0009295">
    <property type="term" value="C:nucleoid"/>
    <property type="evidence" value="ECO:0007669"/>
    <property type="project" value="UniProtKB-SubCell"/>
</dbReference>
<dbReference type="InterPro" id="IPR035642">
    <property type="entry name" value="MraZ_N"/>
</dbReference>
<dbReference type="InterPro" id="IPR038619">
    <property type="entry name" value="MraZ_sf"/>
</dbReference>
<feature type="domain" description="SpoVT-AbrB" evidence="8">
    <location>
        <begin position="29"/>
        <end position="76"/>
    </location>
</feature>
<dbReference type="GO" id="GO:0005737">
    <property type="term" value="C:cytoplasm"/>
    <property type="evidence" value="ECO:0007669"/>
    <property type="project" value="UniProtKB-UniRule"/>
</dbReference>
<keyword evidence="6 7" id="KW-0804">Transcription</keyword>
<comment type="subunit">
    <text evidence="7">Forms oligomers.</text>
</comment>
<comment type="subcellular location">
    <subcellularLocation>
        <location evidence="7">Cytoplasm</location>
        <location evidence="7">Nucleoid</location>
    </subcellularLocation>
</comment>
<sequence length="179" mass="19919">MGISGVMWEHSGNFEVIHQNQNMSSIIGVYACKLDSKGRASLPVGLKRQLLALGEGGFIIKRSIFNQCLELHSQAEWRKVSDQVGELNRFVKKNADFVRLFHAGVKLIDMDAAGRILIPKDLLRHANLTEGIVFSATTMGIEIWNEADYEKELNRDDIDIAALAEDVMGNQGEAHDDLP</sequence>
<name>Q2PY81_9BACT</name>